<protein>
    <recommendedName>
        <fullName evidence="1">SMODS-associated and fused to various effectors domain-containing protein</fullName>
    </recommendedName>
</protein>
<accession>A0ABQ2PA57</accession>
<dbReference type="Proteomes" id="UP000637267">
    <property type="component" value="Unassembled WGS sequence"/>
</dbReference>
<dbReference type="InterPro" id="IPR040836">
    <property type="entry name" value="SAVED"/>
</dbReference>
<dbReference type="NCBIfam" id="NF033611">
    <property type="entry name" value="SAVED"/>
    <property type="match status" value="1"/>
</dbReference>
<name>A0ABQ2PA57_9NEIS</name>
<comment type="caution">
    <text evidence="2">The sequence shown here is derived from an EMBL/GenBank/DDBJ whole genome shotgun (WGS) entry which is preliminary data.</text>
</comment>
<evidence type="ECO:0000313" key="3">
    <source>
        <dbReference type="Proteomes" id="UP000637267"/>
    </source>
</evidence>
<dbReference type="EMBL" id="BMLX01000002">
    <property type="protein sequence ID" value="GGP21889.1"/>
    <property type="molecule type" value="Genomic_DNA"/>
</dbReference>
<gene>
    <name evidence="2" type="ORF">GCM10010970_22710</name>
</gene>
<dbReference type="RefSeq" id="WP_188704426.1">
    <property type="nucleotide sequence ID" value="NZ_BMLX01000002.1"/>
</dbReference>
<evidence type="ECO:0000259" key="1">
    <source>
        <dbReference type="Pfam" id="PF18145"/>
    </source>
</evidence>
<organism evidence="2 3">
    <name type="scientific">Silvimonas iriomotensis</name>
    <dbReference type="NCBI Taxonomy" id="449662"/>
    <lineage>
        <taxon>Bacteria</taxon>
        <taxon>Pseudomonadati</taxon>
        <taxon>Pseudomonadota</taxon>
        <taxon>Betaproteobacteria</taxon>
        <taxon>Neisseriales</taxon>
        <taxon>Chitinibacteraceae</taxon>
        <taxon>Silvimonas</taxon>
    </lineage>
</organism>
<sequence>MQRETAEKFHAAVVLDASTDAELAVFLQAALTRGQPVMLLANAYTVRILTLNDKELWEDKARGDFGQTCFDTIKPLLKKKLFCWVDVPRADLYSEEVVLPEFAATTAASTISRWLKGLNTKNKREGEASPKTKSIVAYRAAWRCQFDGCGADLGTHTASGKEMNVGYYAHIVAASEDGPRGEAVLSAELVDNPDNIMLMCDGCHRLIDRQDPTKYTRTVLNEMRIRSIAKVKGLLDSLTYPPVTVIAAVGNIEGQVPYLSMSKINEALHAAGLRAASQDLSPLFRVEAGAQTSTATDYWQHAALMLPDDISSLKRKLAGLESHRTEGISRPTLAVFGITSTSLLILLGRILGDYQGTHIFQSHRNPASWTWPKDADVPTDDKYKVEILRVPDAGQVPAENACLKVSLTFDIETSRLTQACQQNNNLTIPTIEIKVANPHFNIISHPRDQDLFAEAVDKALYILQDQWKCKRIQLCAGAPVSALVILGQKLQARHHATVVCHEPGQEFVPVMELTGEMARLLLVNKVIDLKRL</sequence>
<dbReference type="Pfam" id="PF18145">
    <property type="entry name" value="SAVED"/>
    <property type="match status" value="1"/>
</dbReference>
<reference evidence="3" key="1">
    <citation type="journal article" date="2019" name="Int. J. Syst. Evol. Microbiol.">
        <title>The Global Catalogue of Microorganisms (GCM) 10K type strain sequencing project: providing services to taxonomists for standard genome sequencing and annotation.</title>
        <authorList>
            <consortium name="The Broad Institute Genomics Platform"/>
            <consortium name="The Broad Institute Genome Sequencing Center for Infectious Disease"/>
            <person name="Wu L."/>
            <person name="Ma J."/>
        </authorList>
    </citation>
    <scope>NUCLEOTIDE SEQUENCE [LARGE SCALE GENOMIC DNA]</scope>
    <source>
        <strain evidence="3">CGMCC 1.8859</strain>
    </source>
</reference>
<feature type="domain" description="SMODS-associated and fused to various effectors" evidence="1">
    <location>
        <begin position="324"/>
        <end position="512"/>
    </location>
</feature>
<evidence type="ECO:0000313" key="2">
    <source>
        <dbReference type="EMBL" id="GGP21889.1"/>
    </source>
</evidence>
<keyword evidence="3" id="KW-1185">Reference proteome</keyword>
<proteinExistence type="predicted"/>